<evidence type="ECO:0000259" key="1">
    <source>
        <dbReference type="Pfam" id="PF00535"/>
    </source>
</evidence>
<feature type="domain" description="Glycosyltransferase 2-like" evidence="1">
    <location>
        <begin position="9"/>
        <end position="136"/>
    </location>
</feature>
<dbReference type="Proteomes" id="UP001182908">
    <property type="component" value="Chromosome"/>
</dbReference>
<dbReference type="InterPro" id="IPR029044">
    <property type="entry name" value="Nucleotide-diphossugar_trans"/>
</dbReference>
<gene>
    <name evidence="2" type="ORF">RE474_09405</name>
</gene>
<dbReference type="AlphaFoldDB" id="A0AA51UIV5"/>
<name>A0AA51UIV5_9EURY</name>
<evidence type="ECO:0000313" key="3">
    <source>
        <dbReference type="Proteomes" id="UP001182908"/>
    </source>
</evidence>
<accession>A0AA51UIV5</accession>
<keyword evidence="3" id="KW-1185">Reference proteome</keyword>
<dbReference type="PANTHER" id="PTHR22916">
    <property type="entry name" value="GLYCOSYLTRANSFERASE"/>
    <property type="match status" value="1"/>
</dbReference>
<dbReference type="Pfam" id="PF00535">
    <property type="entry name" value="Glycos_transf_2"/>
    <property type="match status" value="1"/>
</dbReference>
<organism evidence="2 3">
    <name type="scientific">Methanolobus sediminis</name>
    <dbReference type="NCBI Taxonomy" id="3072978"/>
    <lineage>
        <taxon>Archaea</taxon>
        <taxon>Methanobacteriati</taxon>
        <taxon>Methanobacteriota</taxon>
        <taxon>Stenosarchaea group</taxon>
        <taxon>Methanomicrobia</taxon>
        <taxon>Methanosarcinales</taxon>
        <taxon>Methanosarcinaceae</taxon>
        <taxon>Methanolobus</taxon>
    </lineage>
</organism>
<dbReference type="InterPro" id="IPR001173">
    <property type="entry name" value="Glyco_trans_2-like"/>
</dbReference>
<dbReference type="SUPFAM" id="SSF53448">
    <property type="entry name" value="Nucleotide-diphospho-sugar transferases"/>
    <property type="match status" value="1"/>
</dbReference>
<dbReference type="RefSeq" id="WP_309310121.1">
    <property type="nucleotide sequence ID" value="NZ_CP133592.1"/>
</dbReference>
<dbReference type="KEGG" id="mseb:RE474_09405"/>
<keyword evidence="2" id="KW-0808">Transferase</keyword>
<dbReference type="EC" id="2.4.-.-" evidence="2"/>
<dbReference type="Gene3D" id="3.90.550.10">
    <property type="entry name" value="Spore Coat Polysaccharide Biosynthesis Protein SpsA, Chain A"/>
    <property type="match status" value="1"/>
</dbReference>
<keyword evidence="2" id="KW-0328">Glycosyltransferase</keyword>
<dbReference type="GO" id="GO:0016758">
    <property type="term" value="F:hexosyltransferase activity"/>
    <property type="evidence" value="ECO:0007669"/>
    <property type="project" value="UniProtKB-ARBA"/>
</dbReference>
<evidence type="ECO:0000313" key="2">
    <source>
        <dbReference type="EMBL" id="WMW24309.1"/>
    </source>
</evidence>
<dbReference type="EMBL" id="CP133592">
    <property type="protein sequence ID" value="WMW24309.1"/>
    <property type="molecule type" value="Genomic_DNA"/>
</dbReference>
<sequence>MKSMNPKVTVLMPVYNGEEFLGEAIDSILNQTLNDFEFLIISEHGTSEESLHIINNYKDERIRHLHNKTPLGLVGSLNFGLKEAKGDYIARMDADDFSYPKRLDLQVKLLDRNKKIGICGTWVETIEVNSSSTFRYPTEPSRLQSRLLFDSALAHPSVMFRKIFIDKFGLKYDENDLYAEDWSFWQKSSFIFPITNIPKVLLKYRITEHSTSRFNADKQLSVIKTIHKRNIQNLCSEFTDEDIDLHTELGMWQFKSNQAFIEKSEKWLLKLKHCNSVKKIYPEPEFTSILAERWFFVCRAASKLGLITWSIYWNSPLRKHNEHYKHAYIFIKCIIK</sequence>
<dbReference type="PANTHER" id="PTHR22916:SF3">
    <property type="entry name" value="UDP-GLCNAC:BETAGAL BETA-1,3-N-ACETYLGLUCOSAMINYLTRANSFERASE-LIKE PROTEIN 1"/>
    <property type="match status" value="1"/>
</dbReference>
<proteinExistence type="predicted"/>
<dbReference type="GeneID" id="84232932"/>
<reference evidence="2 3" key="1">
    <citation type="submission" date="2023-08" db="EMBL/GenBank/DDBJ databases">
        <title>Methanolobus mangrovi sp. nov. and Methanolobus sediminis sp. nov, two novel methylotrophic methanogens isolated from mangrove sediments in China.</title>
        <authorList>
            <person name="Zhou J."/>
        </authorList>
    </citation>
    <scope>NUCLEOTIDE SEQUENCE [LARGE SCALE GENOMIC DNA]</scope>
    <source>
        <strain evidence="2 3">FTZ6</strain>
    </source>
</reference>
<protein>
    <submittedName>
        <fullName evidence="2">Glycosyltransferase</fullName>
        <ecNumber evidence="2">2.4.-.-</ecNumber>
    </submittedName>
</protein>